<dbReference type="GO" id="GO:0005524">
    <property type="term" value="F:ATP binding"/>
    <property type="evidence" value="ECO:0007669"/>
    <property type="project" value="UniProtKB-KW"/>
</dbReference>
<dbReference type="SUPFAM" id="SSF52540">
    <property type="entry name" value="P-loop containing nucleoside triphosphate hydrolases"/>
    <property type="match status" value="1"/>
</dbReference>
<dbReference type="FunFam" id="1.10.20.140:FF:000001">
    <property type="entry name" value="tRNA dimethylallyltransferase"/>
    <property type="match status" value="1"/>
</dbReference>
<dbReference type="EC" id="2.5.1.75" evidence="3"/>
<reference evidence="10" key="1">
    <citation type="submission" date="2020-05" db="EMBL/GenBank/DDBJ databases">
        <authorList>
            <person name="Chiriac C."/>
            <person name="Salcher M."/>
            <person name="Ghai R."/>
            <person name="Kavagutti S V."/>
        </authorList>
    </citation>
    <scope>NUCLEOTIDE SEQUENCE</scope>
</reference>
<dbReference type="NCBIfam" id="TIGR00174">
    <property type="entry name" value="miaA"/>
    <property type="match status" value="1"/>
</dbReference>
<keyword evidence="7" id="KW-0067">ATP-binding</keyword>
<dbReference type="PANTHER" id="PTHR11088:SF60">
    <property type="entry name" value="TRNA DIMETHYLALLYLTRANSFERASE"/>
    <property type="match status" value="1"/>
</dbReference>
<dbReference type="InterPro" id="IPR039657">
    <property type="entry name" value="Dimethylallyltransferase"/>
</dbReference>
<dbReference type="GO" id="GO:0006400">
    <property type="term" value="P:tRNA modification"/>
    <property type="evidence" value="ECO:0007669"/>
    <property type="project" value="TreeGrafter"/>
</dbReference>
<dbReference type="InterPro" id="IPR018022">
    <property type="entry name" value="IPT"/>
</dbReference>
<evidence type="ECO:0000256" key="2">
    <source>
        <dbReference type="ARBA" id="ARBA00005842"/>
    </source>
</evidence>
<evidence type="ECO:0000256" key="1">
    <source>
        <dbReference type="ARBA" id="ARBA00001946"/>
    </source>
</evidence>
<dbReference type="HAMAP" id="MF_00185">
    <property type="entry name" value="IPP_trans"/>
    <property type="match status" value="1"/>
</dbReference>
<evidence type="ECO:0000256" key="7">
    <source>
        <dbReference type="ARBA" id="ARBA00022840"/>
    </source>
</evidence>
<evidence type="ECO:0000256" key="8">
    <source>
        <dbReference type="ARBA" id="ARBA00022842"/>
    </source>
</evidence>
<name>A0A6J7FFX5_9ZZZZ</name>
<organism evidence="10">
    <name type="scientific">freshwater metagenome</name>
    <dbReference type="NCBI Taxonomy" id="449393"/>
    <lineage>
        <taxon>unclassified sequences</taxon>
        <taxon>metagenomes</taxon>
        <taxon>ecological metagenomes</taxon>
    </lineage>
</organism>
<accession>A0A6J7FFX5</accession>
<dbReference type="PANTHER" id="PTHR11088">
    <property type="entry name" value="TRNA DIMETHYLALLYLTRANSFERASE"/>
    <property type="match status" value="1"/>
</dbReference>
<keyword evidence="8" id="KW-0460">Magnesium</keyword>
<evidence type="ECO:0000256" key="9">
    <source>
        <dbReference type="ARBA" id="ARBA00049563"/>
    </source>
</evidence>
<comment type="cofactor">
    <cofactor evidence="1">
        <name>Mg(2+)</name>
        <dbReference type="ChEBI" id="CHEBI:18420"/>
    </cofactor>
</comment>
<protein>
    <recommendedName>
        <fullName evidence="3">tRNA dimethylallyltransferase</fullName>
        <ecNumber evidence="3">2.5.1.75</ecNumber>
    </recommendedName>
</protein>
<gene>
    <name evidence="10" type="ORF">UFOPK3495_00328</name>
</gene>
<comment type="catalytic activity">
    <reaction evidence="9">
        <text>adenosine(37) in tRNA + dimethylallyl diphosphate = N(6)-dimethylallyladenosine(37) in tRNA + diphosphate</text>
        <dbReference type="Rhea" id="RHEA:26482"/>
        <dbReference type="Rhea" id="RHEA-COMP:10162"/>
        <dbReference type="Rhea" id="RHEA-COMP:10375"/>
        <dbReference type="ChEBI" id="CHEBI:33019"/>
        <dbReference type="ChEBI" id="CHEBI:57623"/>
        <dbReference type="ChEBI" id="CHEBI:74411"/>
        <dbReference type="ChEBI" id="CHEBI:74415"/>
        <dbReference type="EC" id="2.5.1.75"/>
    </reaction>
</comment>
<dbReference type="EMBL" id="CAFBMC010000010">
    <property type="protein sequence ID" value="CAB4890553.1"/>
    <property type="molecule type" value="Genomic_DNA"/>
</dbReference>
<keyword evidence="6" id="KW-0547">Nucleotide-binding</keyword>
<evidence type="ECO:0000256" key="5">
    <source>
        <dbReference type="ARBA" id="ARBA00022694"/>
    </source>
</evidence>
<dbReference type="Pfam" id="PF01715">
    <property type="entry name" value="IPPT"/>
    <property type="match status" value="1"/>
</dbReference>
<keyword evidence="5" id="KW-0819">tRNA processing</keyword>
<dbReference type="Gene3D" id="3.40.50.300">
    <property type="entry name" value="P-loop containing nucleotide triphosphate hydrolases"/>
    <property type="match status" value="1"/>
</dbReference>
<sequence length="305" mass="33534">MTVLVIVGPTAVGKSTLSVLIAQELARSGTTAEIISADSMQAYIGMNIGTATPNVEERGGIAHHLLDVWPSDHVLTVSQYQETARAAIDEVLTRGAMPIVVGGSGLYVAAILDDLQFPATDPQIRARFEQQLEAEGAAAMHRQLALVDPAAAAEIGRMNGRRIVRALEVLEVTGEKFIARLPVPVELYQTIRVGLEIPRMQMDERIALRVHQMFEDGFVDEVRSLSHTAYSVTATRAIGYTQVLEFLAGKCTEGEAISATIAITKKFARRQQRWFRQDQRITWMDYNEAELASRVCALLGEDTKQ</sequence>
<evidence type="ECO:0000256" key="3">
    <source>
        <dbReference type="ARBA" id="ARBA00012665"/>
    </source>
</evidence>
<keyword evidence="4" id="KW-0808">Transferase</keyword>
<evidence type="ECO:0000256" key="4">
    <source>
        <dbReference type="ARBA" id="ARBA00022679"/>
    </source>
</evidence>
<dbReference type="InterPro" id="IPR027417">
    <property type="entry name" value="P-loop_NTPase"/>
</dbReference>
<dbReference type="GO" id="GO:0052381">
    <property type="term" value="F:tRNA dimethylallyltransferase activity"/>
    <property type="evidence" value="ECO:0007669"/>
    <property type="project" value="UniProtKB-EC"/>
</dbReference>
<evidence type="ECO:0000256" key="6">
    <source>
        <dbReference type="ARBA" id="ARBA00022741"/>
    </source>
</evidence>
<evidence type="ECO:0000313" key="10">
    <source>
        <dbReference type="EMBL" id="CAB4890553.1"/>
    </source>
</evidence>
<comment type="similarity">
    <text evidence="2">Belongs to the IPP transferase family.</text>
</comment>
<dbReference type="Gene3D" id="1.10.20.140">
    <property type="match status" value="1"/>
</dbReference>
<dbReference type="AlphaFoldDB" id="A0A6J7FFX5"/>
<proteinExistence type="inferred from homology"/>